<evidence type="ECO:0000313" key="2">
    <source>
        <dbReference type="EMBL" id="MDW5596383.1"/>
    </source>
</evidence>
<comment type="caution">
    <text evidence="2">The sequence shown here is derived from an EMBL/GenBank/DDBJ whole genome shotgun (WGS) entry which is preliminary data.</text>
</comment>
<protein>
    <submittedName>
        <fullName evidence="2">Alpha/beta hydrolase</fullName>
    </submittedName>
</protein>
<sequence length="246" mass="25806">MATIVLVPGAGLGGWAWSRVTPLLERQGHAVHPVTLSGLGAHDRGADAAAIDLSTHVADLVTLLERDDLRDVVLVGHSLSGLAIAGAAGRMSQRIARLVFLDAVLPVSGVSAFEAAGPEFEQAIVAAAEAGGDARRVPWFDDATLDLYYPGNELSPEDRAWIRRESAGHPLAVFREPLEIAETTLPRTYVTCTRRMGPSPIGDATPGWAHATLDAGHWPMITRPSETAALLSEIASSAAASGATAR</sequence>
<proteinExistence type="predicted"/>
<keyword evidence="3" id="KW-1185">Reference proteome</keyword>
<dbReference type="Proteomes" id="UP001284601">
    <property type="component" value="Unassembled WGS sequence"/>
</dbReference>
<evidence type="ECO:0000313" key="3">
    <source>
        <dbReference type="Proteomes" id="UP001284601"/>
    </source>
</evidence>
<dbReference type="RefSeq" id="WP_318598766.1">
    <property type="nucleotide sequence ID" value="NZ_JAWSTH010000054.1"/>
</dbReference>
<name>A0ABU4HSX9_9ACTN</name>
<dbReference type="EMBL" id="JAWSTH010000054">
    <property type="protein sequence ID" value="MDW5596383.1"/>
    <property type="molecule type" value="Genomic_DNA"/>
</dbReference>
<dbReference type="PANTHER" id="PTHR10992">
    <property type="entry name" value="METHYLESTERASE FAMILY MEMBER"/>
    <property type="match status" value="1"/>
</dbReference>
<dbReference type="InterPro" id="IPR029058">
    <property type="entry name" value="AB_hydrolase_fold"/>
</dbReference>
<gene>
    <name evidence="2" type="ORF">R7226_18700</name>
</gene>
<organism evidence="2 3">
    <name type="scientific">Conexibacter stalactiti</name>
    <dbReference type="NCBI Taxonomy" id="1940611"/>
    <lineage>
        <taxon>Bacteria</taxon>
        <taxon>Bacillati</taxon>
        <taxon>Actinomycetota</taxon>
        <taxon>Thermoleophilia</taxon>
        <taxon>Solirubrobacterales</taxon>
        <taxon>Conexibacteraceae</taxon>
        <taxon>Conexibacter</taxon>
    </lineage>
</organism>
<dbReference type="SUPFAM" id="SSF53474">
    <property type="entry name" value="alpha/beta-Hydrolases"/>
    <property type="match status" value="1"/>
</dbReference>
<dbReference type="Pfam" id="PF12697">
    <property type="entry name" value="Abhydrolase_6"/>
    <property type="match status" value="1"/>
</dbReference>
<feature type="domain" description="AB hydrolase-1" evidence="1">
    <location>
        <begin position="4"/>
        <end position="229"/>
    </location>
</feature>
<dbReference type="GO" id="GO:0016787">
    <property type="term" value="F:hydrolase activity"/>
    <property type="evidence" value="ECO:0007669"/>
    <property type="project" value="UniProtKB-KW"/>
</dbReference>
<dbReference type="PANTHER" id="PTHR10992:SF1086">
    <property type="entry name" value="AB HYDROLASE-1 DOMAIN-CONTAINING PROTEIN"/>
    <property type="match status" value="1"/>
</dbReference>
<keyword evidence="2" id="KW-0378">Hydrolase</keyword>
<dbReference type="Gene3D" id="3.40.50.1820">
    <property type="entry name" value="alpha/beta hydrolase"/>
    <property type="match status" value="1"/>
</dbReference>
<accession>A0ABU4HSX9</accession>
<dbReference type="InterPro" id="IPR000073">
    <property type="entry name" value="AB_hydrolase_1"/>
</dbReference>
<reference evidence="3" key="1">
    <citation type="submission" date="2023-07" db="EMBL/GenBank/DDBJ databases">
        <title>Conexibacter stalactiti sp. nov., isolated from stalactites in a lava cave and emended description of the genus Conexibacter.</title>
        <authorList>
            <person name="Lee S.D."/>
        </authorList>
    </citation>
    <scope>NUCLEOTIDE SEQUENCE [LARGE SCALE GENOMIC DNA]</scope>
    <source>
        <strain evidence="3">KCTC 39840</strain>
    </source>
</reference>
<evidence type="ECO:0000259" key="1">
    <source>
        <dbReference type="Pfam" id="PF12697"/>
    </source>
</evidence>
<dbReference type="InterPro" id="IPR045889">
    <property type="entry name" value="MES/HNL"/>
</dbReference>